<keyword evidence="4" id="KW-0132">Cell division</keyword>
<reference evidence="10" key="3">
    <citation type="submission" date="2025-09" db="UniProtKB">
        <authorList>
            <consortium name="Ensembl"/>
        </authorList>
    </citation>
    <scope>IDENTIFICATION</scope>
</reference>
<keyword evidence="3" id="KW-0158">Chromosome</keyword>
<dbReference type="PANTHER" id="PTHR21577">
    <property type="entry name" value="SHUGOSHIN"/>
    <property type="match status" value="1"/>
</dbReference>
<keyword evidence="7" id="KW-0131">Cell cycle</keyword>
<protein>
    <recommendedName>
        <fullName evidence="12">Shugoshin C-terminal domain-containing protein</fullName>
    </recommendedName>
</protein>
<evidence type="ECO:0000256" key="7">
    <source>
        <dbReference type="ARBA" id="ARBA00023306"/>
    </source>
</evidence>
<keyword evidence="5" id="KW-0159">Chromosome partition</keyword>
<dbReference type="eggNOG" id="ENOG502S9Y1">
    <property type="taxonomic scope" value="Eukaryota"/>
</dbReference>
<dbReference type="Ensembl" id="ENSACAT00000004691.3">
    <property type="protein sequence ID" value="ENSACAP00000004585.3"/>
    <property type="gene ID" value="ENSACAG00000004660.3"/>
</dbReference>
<evidence type="ECO:0000313" key="11">
    <source>
        <dbReference type="Proteomes" id="UP000001646"/>
    </source>
</evidence>
<evidence type="ECO:0000256" key="1">
    <source>
        <dbReference type="ARBA" id="ARBA00004584"/>
    </source>
</evidence>
<evidence type="ECO:0000256" key="2">
    <source>
        <dbReference type="ARBA" id="ARBA00010845"/>
    </source>
</evidence>
<name>L7MZL6_ANOCA</name>
<evidence type="ECO:0000256" key="3">
    <source>
        <dbReference type="ARBA" id="ARBA00022454"/>
    </source>
</evidence>
<dbReference type="GO" id="GO:0000775">
    <property type="term" value="C:chromosome, centromeric region"/>
    <property type="evidence" value="ECO:0007669"/>
    <property type="project" value="UniProtKB-SubCell"/>
</dbReference>
<evidence type="ECO:0000256" key="5">
    <source>
        <dbReference type="ARBA" id="ARBA00022829"/>
    </source>
</evidence>
<dbReference type="GO" id="GO:0051301">
    <property type="term" value="P:cell division"/>
    <property type="evidence" value="ECO:0007669"/>
    <property type="project" value="UniProtKB-KW"/>
</dbReference>
<dbReference type="InParanoid" id="L7MZL6"/>
<sequence>MENEIISEVSSLHNFEHIKRHVREKRNGFPKVAKLNTSLASKIKTKTINNSSFLKVSLKNNNKALAVALSAEKEKSQQLRKEKLILQGEVDELRLQNVLLRQKLNFLNKTLIEMETFLNNNLLSAIEMSTISEVCFYCLIVLT</sequence>
<feature type="coiled-coil region" evidence="9">
    <location>
        <begin position="62"/>
        <end position="110"/>
    </location>
</feature>
<evidence type="ECO:0008006" key="12">
    <source>
        <dbReference type="Google" id="ProtNLM"/>
    </source>
</evidence>
<dbReference type="InterPro" id="IPR038889">
    <property type="entry name" value="Shugoshin1/2"/>
</dbReference>
<dbReference type="HOGENOM" id="CLU_150390_0_0_1"/>
<evidence type="ECO:0000256" key="4">
    <source>
        <dbReference type="ARBA" id="ARBA00022618"/>
    </source>
</evidence>
<comment type="subcellular location">
    <subcellularLocation>
        <location evidence="1">Chromosome</location>
        <location evidence="1">Centromere</location>
    </subcellularLocation>
</comment>
<dbReference type="STRING" id="28377.ENSACAP00000004585"/>
<keyword evidence="6 9" id="KW-0175">Coiled coil</keyword>
<accession>L7MZL6</accession>
<keyword evidence="11" id="KW-1185">Reference proteome</keyword>
<comment type="similarity">
    <text evidence="2">Belongs to the shugoshin family.</text>
</comment>
<evidence type="ECO:0000256" key="6">
    <source>
        <dbReference type="ARBA" id="ARBA00023054"/>
    </source>
</evidence>
<organism evidence="10 11">
    <name type="scientific">Anolis carolinensis</name>
    <name type="common">Green anole</name>
    <name type="synonym">American chameleon</name>
    <dbReference type="NCBI Taxonomy" id="28377"/>
    <lineage>
        <taxon>Eukaryota</taxon>
        <taxon>Metazoa</taxon>
        <taxon>Chordata</taxon>
        <taxon>Craniata</taxon>
        <taxon>Vertebrata</taxon>
        <taxon>Euteleostomi</taxon>
        <taxon>Lepidosauria</taxon>
        <taxon>Squamata</taxon>
        <taxon>Bifurcata</taxon>
        <taxon>Unidentata</taxon>
        <taxon>Episquamata</taxon>
        <taxon>Toxicofera</taxon>
        <taxon>Iguania</taxon>
        <taxon>Dactyloidae</taxon>
        <taxon>Anolis</taxon>
    </lineage>
</organism>
<proteinExistence type="inferred from homology"/>
<dbReference type="GeneTree" id="ENSGT00940000154107"/>
<evidence type="ECO:0000256" key="8">
    <source>
        <dbReference type="ARBA" id="ARBA00023328"/>
    </source>
</evidence>
<dbReference type="Proteomes" id="UP000001646">
    <property type="component" value="Chromosome 1"/>
</dbReference>
<dbReference type="GO" id="GO:0007059">
    <property type="term" value="P:chromosome segregation"/>
    <property type="evidence" value="ECO:0007669"/>
    <property type="project" value="UniProtKB-KW"/>
</dbReference>
<evidence type="ECO:0000313" key="10">
    <source>
        <dbReference type="Ensembl" id="ENSACAP00000004585.3"/>
    </source>
</evidence>
<dbReference type="PANTHER" id="PTHR21577:SF3">
    <property type="entry name" value="SHUGOSHIN 1-RELATED"/>
    <property type="match status" value="1"/>
</dbReference>
<reference evidence="10 11" key="1">
    <citation type="submission" date="2009-12" db="EMBL/GenBank/DDBJ databases">
        <title>The Genome Sequence of Anolis carolinensis (Green Anole Lizard).</title>
        <authorList>
            <consortium name="The Genome Sequencing Platform"/>
            <person name="Di Palma F."/>
            <person name="Alfoldi J."/>
            <person name="Heiman D."/>
            <person name="Young S."/>
            <person name="Grabherr M."/>
            <person name="Johnson J."/>
            <person name="Lander E.S."/>
            <person name="Lindblad-Toh K."/>
        </authorList>
    </citation>
    <scope>NUCLEOTIDE SEQUENCE [LARGE SCALE GENOMIC DNA]</scope>
    <source>
        <strain evidence="10 11">JBL SC #1</strain>
    </source>
</reference>
<keyword evidence="8" id="KW-0137">Centromere</keyword>
<evidence type="ECO:0000256" key="9">
    <source>
        <dbReference type="SAM" id="Coils"/>
    </source>
</evidence>
<reference evidence="10" key="2">
    <citation type="submission" date="2025-08" db="UniProtKB">
        <authorList>
            <consortium name="Ensembl"/>
        </authorList>
    </citation>
    <scope>IDENTIFICATION</scope>
</reference>
<dbReference type="AlphaFoldDB" id="L7MZL6"/>